<feature type="signal peptide" evidence="1">
    <location>
        <begin position="1"/>
        <end position="28"/>
    </location>
</feature>
<evidence type="ECO:0000313" key="3">
    <source>
        <dbReference type="Proteomes" id="UP000603227"/>
    </source>
</evidence>
<evidence type="ECO:0000256" key="1">
    <source>
        <dbReference type="SAM" id="SignalP"/>
    </source>
</evidence>
<proteinExistence type="predicted"/>
<comment type="caution">
    <text evidence="2">The sequence shown here is derived from an EMBL/GenBank/DDBJ whole genome shotgun (WGS) entry which is preliminary data.</text>
</comment>
<evidence type="ECO:0000313" key="2">
    <source>
        <dbReference type="EMBL" id="GHH86632.1"/>
    </source>
</evidence>
<sequence>MKKLIAGAMTTVAVGAMVPLLAAAPANADAQAKVCKPGATKITWVKTTKTPTLTHGKLRTATKPERVSVRVPKVTTIRAAVKGPGKPATVLASLAKQTKLKLADVNEPTPSLVGVSAKVKAGKTVFYAGTTKADGTYTFRTCNSKGTAYGAAKKGTAVSWNLKLSRNAVHCSVKTVDPLAAAAQQKFCR</sequence>
<keyword evidence="3" id="KW-1185">Reference proteome</keyword>
<name>A0A919GL37_9ACTN</name>
<dbReference type="AlphaFoldDB" id="A0A919GL37"/>
<reference evidence="2" key="2">
    <citation type="submission" date="2020-09" db="EMBL/GenBank/DDBJ databases">
        <authorList>
            <person name="Sun Q."/>
            <person name="Zhou Y."/>
        </authorList>
    </citation>
    <scope>NUCLEOTIDE SEQUENCE</scope>
    <source>
        <strain evidence="2">CGMCC 4.7403</strain>
    </source>
</reference>
<organism evidence="2 3">
    <name type="scientific">Streptomyces capitiformicae</name>
    <dbReference type="NCBI Taxonomy" id="2014920"/>
    <lineage>
        <taxon>Bacteria</taxon>
        <taxon>Bacillati</taxon>
        <taxon>Actinomycetota</taxon>
        <taxon>Actinomycetes</taxon>
        <taxon>Kitasatosporales</taxon>
        <taxon>Streptomycetaceae</taxon>
        <taxon>Streptomyces</taxon>
    </lineage>
</organism>
<dbReference type="RefSeq" id="WP_189782452.1">
    <property type="nucleotide sequence ID" value="NZ_BNAT01000007.1"/>
</dbReference>
<dbReference type="Proteomes" id="UP000603227">
    <property type="component" value="Unassembled WGS sequence"/>
</dbReference>
<gene>
    <name evidence="2" type="ORF">GCM10017771_24390</name>
</gene>
<feature type="chain" id="PRO_5039205096" evidence="1">
    <location>
        <begin position="29"/>
        <end position="189"/>
    </location>
</feature>
<protein>
    <submittedName>
        <fullName evidence="2">Uncharacterized protein</fullName>
    </submittedName>
</protein>
<keyword evidence="1" id="KW-0732">Signal</keyword>
<reference evidence="2" key="1">
    <citation type="journal article" date="2014" name="Int. J. Syst. Evol. Microbiol.">
        <title>Complete genome sequence of Corynebacterium casei LMG S-19264T (=DSM 44701T), isolated from a smear-ripened cheese.</title>
        <authorList>
            <consortium name="US DOE Joint Genome Institute (JGI-PGF)"/>
            <person name="Walter F."/>
            <person name="Albersmeier A."/>
            <person name="Kalinowski J."/>
            <person name="Ruckert C."/>
        </authorList>
    </citation>
    <scope>NUCLEOTIDE SEQUENCE</scope>
    <source>
        <strain evidence="2">CGMCC 4.7403</strain>
    </source>
</reference>
<dbReference type="EMBL" id="BNAT01000007">
    <property type="protein sequence ID" value="GHH86632.1"/>
    <property type="molecule type" value="Genomic_DNA"/>
</dbReference>
<accession>A0A919GL37</accession>